<evidence type="ECO:0000256" key="4">
    <source>
        <dbReference type="ARBA" id="ARBA00023163"/>
    </source>
</evidence>
<evidence type="ECO:0000256" key="5">
    <source>
        <dbReference type="ARBA" id="ARBA00023242"/>
    </source>
</evidence>
<keyword evidence="2" id="KW-0805">Transcription regulation</keyword>
<comment type="subcellular location">
    <subcellularLocation>
        <location evidence="1">Nucleus</location>
    </subcellularLocation>
</comment>
<feature type="non-terminal residue" evidence="7">
    <location>
        <position position="1"/>
    </location>
</feature>
<keyword evidence="8" id="KW-1185">Reference proteome</keyword>
<dbReference type="SMART" id="SM00432">
    <property type="entry name" value="MADS"/>
    <property type="match status" value="1"/>
</dbReference>
<dbReference type="Proteomes" id="UP000323506">
    <property type="component" value="Chromosome D05"/>
</dbReference>
<dbReference type="InterPro" id="IPR036879">
    <property type="entry name" value="TF_MADSbox_sf"/>
</dbReference>
<dbReference type="SUPFAM" id="SSF55455">
    <property type="entry name" value="SRF-like"/>
    <property type="match status" value="1"/>
</dbReference>
<dbReference type="GO" id="GO:0046983">
    <property type="term" value="F:protein dimerization activity"/>
    <property type="evidence" value="ECO:0007669"/>
    <property type="project" value="InterPro"/>
</dbReference>
<evidence type="ECO:0000313" key="7">
    <source>
        <dbReference type="EMBL" id="TYG70916.1"/>
    </source>
</evidence>
<dbReference type="Pfam" id="PF00319">
    <property type="entry name" value="SRF-TF"/>
    <property type="match status" value="1"/>
</dbReference>
<dbReference type="InterPro" id="IPR002100">
    <property type="entry name" value="TF_MADSbox"/>
</dbReference>
<sequence length="189" mass="21588">KTRGGQRIEIKMIENDDDQLITFLKRQLGIYKKIGELSSLCGNEIFFIIFSPAGKPFTFGHPSIESIANRFLNGNIPVIDDAHALIEAHRMVRINRVIQLYNEVHNQMDASNETRKVLTQQITSETNSNNWWETALDQLNPRELYERYSYFSELLNLFHISQSKKITIASSMLAPTGLAEDVSTNFPPS</sequence>
<dbReference type="Gene3D" id="3.40.1810.10">
    <property type="entry name" value="Transcription factor, MADS-box"/>
    <property type="match status" value="1"/>
</dbReference>
<evidence type="ECO:0000256" key="2">
    <source>
        <dbReference type="ARBA" id="ARBA00023015"/>
    </source>
</evidence>
<feature type="domain" description="MADS-box" evidence="6">
    <location>
        <begin position="3"/>
        <end position="63"/>
    </location>
</feature>
<dbReference type="GO" id="GO:0000978">
    <property type="term" value="F:RNA polymerase II cis-regulatory region sequence-specific DNA binding"/>
    <property type="evidence" value="ECO:0007669"/>
    <property type="project" value="TreeGrafter"/>
</dbReference>
<dbReference type="PROSITE" id="PS50066">
    <property type="entry name" value="MADS_BOX_2"/>
    <property type="match status" value="1"/>
</dbReference>
<evidence type="ECO:0000256" key="3">
    <source>
        <dbReference type="ARBA" id="ARBA00023125"/>
    </source>
</evidence>
<dbReference type="PRINTS" id="PR00404">
    <property type="entry name" value="MADSDOMAIN"/>
</dbReference>
<dbReference type="AlphaFoldDB" id="A0A5D2CS91"/>
<evidence type="ECO:0000259" key="6">
    <source>
        <dbReference type="PROSITE" id="PS50066"/>
    </source>
</evidence>
<keyword evidence="3" id="KW-0238">DNA-binding</keyword>
<evidence type="ECO:0000313" key="8">
    <source>
        <dbReference type="Proteomes" id="UP000323506"/>
    </source>
</evidence>
<dbReference type="GO" id="GO:0005634">
    <property type="term" value="C:nucleus"/>
    <property type="evidence" value="ECO:0007669"/>
    <property type="project" value="UniProtKB-SubCell"/>
</dbReference>
<reference evidence="7 8" key="1">
    <citation type="submission" date="2019-06" db="EMBL/GenBank/DDBJ databases">
        <title>WGS assembly of Gossypium darwinii.</title>
        <authorList>
            <person name="Chen Z.J."/>
            <person name="Sreedasyam A."/>
            <person name="Ando A."/>
            <person name="Song Q."/>
            <person name="De L."/>
            <person name="Hulse-Kemp A."/>
            <person name="Ding M."/>
            <person name="Ye W."/>
            <person name="Kirkbride R."/>
            <person name="Jenkins J."/>
            <person name="Plott C."/>
            <person name="Lovell J."/>
            <person name="Lin Y.-M."/>
            <person name="Vaughn R."/>
            <person name="Liu B."/>
            <person name="Li W."/>
            <person name="Simpson S."/>
            <person name="Scheffler B."/>
            <person name="Saski C."/>
            <person name="Grover C."/>
            <person name="Hu G."/>
            <person name="Conover J."/>
            <person name="Carlson J."/>
            <person name="Shu S."/>
            <person name="Boston L."/>
            <person name="Williams M."/>
            <person name="Peterson D."/>
            <person name="Mcgee K."/>
            <person name="Jones D."/>
            <person name="Wendel J."/>
            <person name="Stelly D."/>
            <person name="Grimwood J."/>
            <person name="Schmutz J."/>
        </authorList>
    </citation>
    <scope>NUCLEOTIDE SEQUENCE [LARGE SCALE GENOMIC DNA]</scope>
    <source>
        <strain evidence="7">1808015.09</strain>
    </source>
</reference>
<dbReference type="PANTHER" id="PTHR11945:SF725">
    <property type="entry name" value="AGAMOUS-LIKE 58-RELATED"/>
    <property type="match status" value="1"/>
</dbReference>
<keyword evidence="5" id="KW-0539">Nucleus</keyword>
<dbReference type="EMBL" id="CM017705">
    <property type="protein sequence ID" value="TYG70916.1"/>
    <property type="molecule type" value="Genomic_DNA"/>
</dbReference>
<organism evidence="7 8">
    <name type="scientific">Gossypium darwinii</name>
    <name type="common">Darwin's cotton</name>
    <name type="synonym">Gossypium barbadense var. darwinii</name>
    <dbReference type="NCBI Taxonomy" id="34276"/>
    <lineage>
        <taxon>Eukaryota</taxon>
        <taxon>Viridiplantae</taxon>
        <taxon>Streptophyta</taxon>
        <taxon>Embryophyta</taxon>
        <taxon>Tracheophyta</taxon>
        <taxon>Spermatophyta</taxon>
        <taxon>Magnoliopsida</taxon>
        <taxon>eudicotyledons</taxon>
        <taxon>Gunneridae</taxon>
        <taxon>Pentapetalae</taxon>
        <taxon>rosids</taxon>
        <taxon>malvids</taxon>
        <taxon>Malvales</taxon>
        <taxon>Malvaceae</taxon>
        <taxon>Malvoideae</taxon>
        <taxon>Gossypium</taxon>
    </lineage>
</organism>
<dbReference type="PANTHER" id="PTHR11945">
    <property type="entry name" value="MADS BOX PROTEIN"/>
    <property type="match status" value="1"/>
</dbReference>
<gene>
    <name evidence="7" type="ORF">ES288_D05G352600v1</name>
</gene>
<evidence type="ECO:0000256" key="1">
    <source>
        <dbReference type="ARBA" id="ARBA00004123"/>
    </source>
</evidence>
<name>A0A5D2CS91_GOSDA</name>
<accession>A0A5D2CS91</accession>
<proteinExistence type="predicted"/>
<keyword evidence="4" id="KW-0804">Transcription</keyword>
<dbReference type="GO" id="GO:0000981">
    <property type="term" value="F:DNA-binding transcription factor activity, RNA polymerase II-specific"/>
    <property type="evidence" value="ECO:0007669"/>
    <property type="project" value="TreeGrafter"/>
</dbReference>
<protein>
    <recommendedName>
        <fullName evidence="6">MADS-box domain-containing protein</fullName>
    </recommendedName>
</protein>